<evidence type="ECO:0000313" key="1">
    <source>
        <dbReference type="EMBL" id="RCW21034.1"/>
    </source>
</evidence>
<proteinExistence type="predicted"/>
<accession>A0A368UIU2</accession>
<dbReference type="PROSITE" id="PS51257">
    <property type="entry name" value="PROKAR_LIPOPROTEIN"/>
    <property type="match status" value="1"/>
</dbReference>
<name>A0A368UIU2_9BACT</name>
<sequence>MGFKNFTKLFTLFSIGILLVSCDTSNLKETPFSQFEGIWELHGRKMFNGMKIKIEKNEKNKLTGRVIELNDNKYVRMFVEENDIWIKNISRSSNFEFKIVENRIAKDLFTIYGLPASDEYEVEFIDKTKIGLAKGTSDPTESSVIYKRID</sequence>
<evidence type="ECO:0000313" key="2">
    <source>
        <dbReference type="Proteomes" id="UP000252733"/>
    </source>
</evidence>
<comment type="caution">
    <text evidence="1">The sequence shown here is derived from an EMBL/GenBank/DDBJ whole genome shotgun (WGS) entry which is preliminary data.</text>
</comment>
<organism evidence="1 2">
    <name type="scientific">Marinilabilia salmonicolor</name>
    <dbReference type="NCBI Taxonomy" id="989"/>
    <lineage>
        <taxon>Bacteria</taxon>
        <taxon>Pseudomonadati</taxon>
        <taxon>Bacteroidota</taxon>
        <taxon>Bacteroidia</taxon>
        <taxon>Marinilabiliales</taxon>
        <taxon>Marinilabiliaceae</taxon>
        <taxon>Marinilabilia</taxon>
    </lineage>
</organism>
<evidence type="ECO:0008006" key="3">
    <source>
        <dbReference type="Google" id="ProtNLM"/>
    </source>
</evidence>
<keyword evidence="2" id="KW-1185">Reference proteome</keyword>
<gene>
    <name evidence="1" type="ORF">DFO77_1574</name>
</gene>
<dbReference type="EMBL" id="QPIZ01000057">
    <property type="protein sequence ID" value="RCW21034.1"/>
    <property type="molecule type" value="Genomic_DNA"/>
</dbReference>
<protein>
    <recommendedName>
        <fullName evidence="3">Lipocalin-like protein</fullName>
    </recommendedName>
</protein>
<dbReference type="AlphaFoldDB" id="A0A368UIU2"/>
<reference evidence="1 2" key="1">
    <citation type="submission" date="2018-07" db="EMBL/GenBank/DDBJ databases">
        <title>Freshwater and sediment microbial communities from various areas in North America, analyzing microbe dynamics in response to fracking.</title>
        <authorList>
            <person name="Lamendella R."/>
        </authorList>
    </citation>
    <scope>NUCLEOTIDE SEQUENCE [LARGE SCALE GENOMIC DNA]</scope>
    <source>
        <strain evidence="1 2">160A</strain>
    </source>
</reference>
<dbReference type="Proteomes" id="UP000252733">
    <property type="component" value="Unassembled WGS sequence"/>
</dbReference>
<dbReference type="RefSeq" id="WP_114438200.1">
    <property type="nucleotide sequence ID" value="NZ_QPIZ01000057.1"/>
</dbReference>